<feature type="compositionally biased region" description="Pro residues" evidence="1">
    <location>
        <begin position="36"/>
        <end position="51"/>
    </location>
</feature>
<sequence>MPKSSGDVLSVDVIPNRCDSTWGETARTNNNTTLLPPNPCPRMNPASPPHSTPRDSSSGTQIRGLVSCAAISGESDACNYPTDTFRTIFYVKHHKHLSRRAGCSKPKSTAPTYRESMVLNASMSGHVNAQNSFLGSAPGATNPNPCINPRPVVPPIKMNTVSPGHIDTPLSKAARKRGLTEEWVGQNM</sequence>
<gene>
    <name evidence="2" type="ORF">EJ02DRAFT_92371</name>
</gene>
<dbReference type="AlphaFoldDB" id="A0A6A5T631"/>
<organism evidence="2 3">
    <name type="scientific">Clathrospora elynae</name>
    <dbReference type="NCBI Taxonomy" id="706981"/>
    <lineage>
        <taxon>Eukaryota</taxon>
        <taxon>Fungi</taxon>
        <taxon>Dikarya</taxon>
        <taxon>Ascomycota</taxon>
        <taxon>Pezizomycotina</taxon>
        <taxon>Dothideomycetes</taxon>
        <taxon>Pleosporomycetidae</taxon>
        <taxon>Pleosporales</taxon>
        <taxon>Diademaceae</taxon>
        <taxon>Clathrospora</taxon>
    </lineage>
</organism>
<evidence type="ECO:0000313" key="3">
    <source>
        <dbReference type="Proteomes" id="UP000800038"/>
    </source>
</evidence>
<protein>
    <submittedName>
        <fullName evidence="2">Uncharacterized protein</fullName>
    </submittedName>
</protein>
<proteinExistence type="predicted"/>
<dbReference type="OrthoDB" id="1669814at2759"/>
<dbReference type="EMBL" id="ML975998">
    <property type="protein sequence ID" value="KAF1947554.1"/>
    <property type="molecule type" value="Genomic_DNA"/>
</dbReference>
<dbReference type="Proteomes" id="UP000800038">
    <property type="component" value="Unassembled WGS sequence"/>
</dbReference>
<name>A0A6A5T631_9PLEO</name>
<evidence type="ECO:0000313" key="2">
    <source>
        <dbReference type="EMBL" id="KAF1947554.1"/>
    </source>
</evidence>
<accession>A0A6A5T631</accession>
<feature type="region of interest" description="Disordered" evidence="1">
    <location>
        <begin position="22"/>
        <end position="60"/>
    </location>
</feature>
<reference evidence="2" key="1">
    <citation type="journal article" date="2020" name="Stud. Mycol.">
        <title>101 Dothideomycetes genomes: a test case for predicting lifestyles and emergence of pathogens.</title>
        <authorList>
            <person name="Haridas S."/>
            <person name="Albert R."/>
            <person name="Binder M."/>
            <person name="Bloem J."/>
            <person name="Labutti K."/>
            <person name="Salamov A."/>
            <person name="Andreopoulos B."/>
            <person name="Baker S."/>
            <person name="Barry K."/>
            <person name="Bills G."/>
            <person name="Bluhm B."/>
            <person name="Cannon C."/>
            <person name="Castanera R."/>
            <person name="Culley D."/>
            <person name="Daum C."/>
            <person name="Ezra D."/>
            <person name="Gonzalez J."/>
            <person name="Henrissat B."/>
            <person name="Kuo A."/>
            <person name="Liang C."/>
            <person name="Lipzen A."/>
            <person name="Lutzoni F."/>
            <person name="Magnuson J."/>
            <person name="Mondo S."/>
            <person name="Nolan M."/>
            <person name="Ohm R."/>
            <person name="Pangilinan J."/>
            <person name="Park H.-J."/>
            <person name="Ramirez L."/>
            <person name="Alfaro M."/>
            <person name="Sun H."/>
            <person name="Tritt A."/>
            <person name="Yoshinaga Y."/>
            <person name="Zwiers L.-H."/>
            <person name="Turgeon B."/>
            <person name="Goodwin S."/>
            <person name="Spatafora J."/>
            <person name="Crous P."/>
            <person name="Grigoriev I."/>
        </authorList>
    </citation>
    <scope>NUCLEOTIDE SEQUENCE</scope>
    <source>
        <strain evidence="2">CBS 161.51</strain>
    </source>
</reference>
<keyword evidence="3" id="KW-1185">Reference proteome</keyword>
<evidence type="ECO:0000256" key="1">
    <source>
        <dbReference type="SAM" id="MobiDB-lite"/>
    </source>
</evidence>